<evidence type="ECO:0000256" key="1">
    <source>
        <dbReference type="SAM" id="MobiDB-lite"/>
    </source>
</evidence>
<comment type="caution">
    <text evidence="2">The sequence shown here is derived from an EMBL/GenBank/DDBJ whole genome shotgun (WGS) entry which is preliminary data.</text>
</comment>
<name>A0A8T3VCB6_9EURY</name>
<protein>
    <submittedName>
        <fullName evidence="2">Phage portal protein</fullName>
    </submittedName>
</protein>
<feature type="region of interest" description="Disordered" evidence="1">
    <location>
        <begin position="460"/>
        <end position="483"/>
    </location>
</feature>
<organism evidence="2 3">
    <name type="scientific">Methanobrevibacter millerae</name>
    <dbReference type="NCBI Taxonomy" id="230361"/>
    <lineage>
        <taxon>Archaea</taxon>
        <taxon>Methanobacteriati</taxon>
        <taxon>Methanobacteriota</taxon>
        <taxon>Methanomada group</taxon>
        <taxon>Methanobacteria</taxon>
        <taxon>Methanobacteriales</taxon>
        <taxon>Methanobacteriaceae</taxon>
        <taxon>Methanobrevibacter</taxon>
    </lineage>
</organism>
<dbReference type="EMBL" id="SUTE01000061">
    <property type="protein sequence ID" value="MBE6505628.1"/>
    <property type="molecule type" value="Genomic_DNA"/>
</dbReference>
<dbReference type="AlphaFoldDB" id="A0A8T3VCB6"/>
<sequence length="483" mass="55812">MMKVISNQFLKQAVIKSVLNEYEIKSQELSKDDLQYGNEVIDPPFDPFRLDKLRDVSGLHDICIRTKCEDAIFSGKKIISKEGVEIPQELEDFIYDFNFDEETEAFLEDLETFGYAGLEILREGKDFKIINHISSLYLRMCKDKKRVVNKISNVTTYFKLYDPTNNDFLNKKTGNFNEDITPETMANEIIWFNTKSSESKVYGKPSYLSEVDAIMTDNAIVEYQLSHFRTHGVPNYIITISGNLEESDDYTADDFESDLEKEFKDVTNEPGTALVLTMPTTEDKPVEINVHKIGEEKKEGSFLELSESIGDRIRRIHRVPRERLGDSDSTGIASNRTEMLLKNYSKSTVGILQKRIANLVNKTIIKHEYATENHKVEYLPCNFEEEDNLLERGIKLLQNGAMTLGEFINRFGESFELHMEETDEYYNARFMNNQSLDNILYGNDAMNTDERLETIISSMEEDYPIEPSLEEPIDEDEDEDLLR</sequence>
<proteinExistence type="predicted"/>
<dbReference type="InterPro" id="IPR006944">
    <property type="entry name" value="Phage/GTA_portal"/>
</dbReference>
<gene>
    <name evidence="2" type="ORF">E7Z73_07820</name>
</gene>
<evidence type="ECO:0000313" key="3">
    <source>
        <dbReference type="Proteomes" id="UP000762703"/>
    </source>
</evidence>
<dbReference type="Pfam" id="PF04860">
    <property type="entry name" value="Phage_portal"/>
    <property type="match status" value="1"/>
</dbReference>
<reference evidence="2" key="1">
    <citation type="submission" date="2019-04" db="EMBL/GenBank/DDBJ databases">
        <title>Evolution of Biomass-Degrading Anaerobic Consortia Revealed by Metagenomics.</title>
        <authorList>
            <person name="Peng X."/>
        </authorList>
    </citation>
    <scope>NUCLEOTIDE SEQUENCE</scope>
    <source>
        <strain evidence="2">SIG12</strain>
    </source>
</reference>
<dbReference type="Proteomes" id="UP000762703">
    <property type="component" value="Unassembled WGS sequence"/>
</dbReference>
<evidence type="ECO:0000313" key="2">
    <source>
        <dbReference type="EMBL" id="MBE6505628.1"/>
    </source>
</evidence>
<accession>A0A8T3VCB6</accession>